<comment type="caution">
    <text evidence="2">The sequence shown here is derived from an EMBL/GenBank/DDBJ whole genome shotgun (WGS) entry which is preliminary data.</text>
</comment>
<name>V6TYE0_GIAIN</name>
<feature type="transmembrane region" description="Helical" evidence="1">
    <location>
        <begin position="536"/>
        <end position="557"/>
    </location>
</feature>
<reference evidence="3" key="1">
    <citation type="submission" date="2012-02" db="EMBL/GenBank/DDBJ databases">
        <title>Genome sequencing of Giardia lamblia Genotypes A2 and B isolates (DH and GS) and comparative analysis with the genomes of Genotypes A1 and E (WB and Pig).</title>
        <authorList>
            <person name="Adam R."/>
            <person name="Dahlstrom E."/>
            <person name="Martens C."/>
            <person name="Bruno D."/>
            <person name="Barbian K."/>
            <person name="Porcella S.F."/>
            <person name="Nash T."/>
        </authorList>
    </citation>
    <scope>NUCLEOTIDE SEQUENCE</scope>
    <source>
        <strain evidence="3">GS</strain>
    </source>
</reference>
<dbReference type="AlphaFoldDB" id="V6TYE0"/>
<feature type="transmembrane region" description="Helical" evidence="1">
    <location>
        <begin position="569"/>
        <end position="593"/>
    </location>
</feature>
<evidence type="ECO:0000313" key="2">
    <source>
        <dbReference type="EMBL" id="ESU43968.1"/>
    </source>
</evidence>
<keyword evidence="1" id="KW-1133">Transmembrane helix</keyword>
<feature type="transmembrane region" description="Helical" evidence="1">
    <location>
        <begin position="1147"/>
        <end position="1168"/>
    </location>
</feature>
<dbReference type="VEuPathDB" id="GiardiaDB:GL50581_965"/>
<dbReference type="VEuPathDB" id="GiardiaDB:GL50803_00137713"/>
<protein>
    <submittedName>
        <fullName evidence="2">Uncharacterized protein</fullName>
    </submittedName>
</protein>
<proteinExistence type="predicted"/>
<sequence length="1241" mass="129094">MGITAFSTALFPRVPPETVLETVRALTNGGGDIDPAAVLRPYLPLAVAMGALLALPLLLGLGLAAALVCVAPCRCSACCRRCCCRELTEEKTSSRYRCCCFYAGLAANVLGLCGCVGVLVAAYQPLIGVDGMFRVAARTADRVYELASSAVSASDGLANVLLAGAASPISAVLDMPAAEVEGYVAGLSSRCTLRAVADVLAENSSLARAVSTVLVPPEGLPSLAAVAAFSADARAKLDLLLDTARQTAVRSAFEQKRNLGNFTIRPSTQRPADDTAISQASYSSINRQSVIGGAVFAANAITGGIGTSLKEPQPPAPQSKWGAVIEGLCKAAFKDGTGDTHCTKSSTTAIDRSELNVPADDSPRTVIDFVIASLEKKAPAGQQTGDSTQMLVDLLRLLTTDTPTVGGIVRSACGKAALSARLPLCKTRGAGGPSDAEIARHVGQQIGLPQHVASVLRGVSGLAGYVNYARRLRDYKGQMTARALFDAFVNGGECPGYLAGLPVDAGLLKECRLPGLDPAALPPALRNYTLLAAAPFLLSLALLLLPAGTFVCGIVGAARLKTRCAGCSLCCNGCVVLWASLLLAVLGAAAVVFQKLALEHYSGLLGDPDRFLRGNYDTVLRLLRDSGAVQGQTSVPVDLGSLVLRHTGHAGLAYTAPSSAVLDYGAYDALRGSFAGVTATAAVGSLPSVLGVPSEPGDSMASLRLSTAVETTRMTVKDLLYYNKRREGILDVLGLPDLMGGLRGLLPAAVPAAVSPDSSMMRYLEAFVAPYVGSFTDGIREAFVSGELADAALFGDFSAGYRLYSEAYSSEAKRDGLYGGVDAAALAAMNVTAQVAAYVESISSSASYSALSLDASAAAVRGQRGIVAECLSMVYFLDALVAMTACPSGPASFLGGRPVDAEVCSKSCIKATMQTVRAELASLNASCPEISASLASVVRGSPYPGLVGNLCRRVSPQSDERGLSACVANTYAAVRTLVYALQEQGLQTIGWGAADGSPGGALDVVLDTARVYERFADVFDGWTQGFTDEEVSFVDAYTGLFNAVASPLSILLDVVEVNLVSKNLSGGMRPRFSPRMYDTVVTELGRTVSSHLAEPLSAPLGRLLDALAGNQGLLTPYVLEAVPEGLRSLTLGAGALETLGAVFFCQYLIWAGLFFGGVCQSATFRYLYGMERMRSKAYKEAMIENSMSAVSLVESELFPFLPDGATELSMSRVYSPADSTTQIFGGSGQLTASRGNWSFGA</sequence>
<feature type="transmembrane region" description="Helical" evidence="1">
    <location>
        <begin position="100"/>
        <end position="123"/>
    </location>
</feature>
<gene>
    <name evidence="2" type="ORF">GSB_151049</name>
</gene>
<reference evidence="2 3" key="2">
    <citation type="journal article" date="2013" name="Genome Biol. Evol.">
        <title>Genome sequencing of Giardia lamblia genotypes A2 and B isolates (DH and GS) and comparative analysis with the genomes of genotypes A1 and E (WB and Pig).</title>
        <authorList>
            <person name="Adam R.D."/>
            <person name="Dahlstrom E.W."/>
            <person name="Martens C.A."/>
            <person name="Bruno D.P."/>
            <person name="Barbian K.D."/>
            <person name="Ricklefs S.M."/>
            <person name="Hernandez M.M."/>
            <person name="Narla N.P."/>
            <person name="Patel R.B."/>
            <person name="Porcella S.F."/>
            <person name="Nash T.E."/>
        </authorList>
    </citation>
    <scope>NUCLEOTIDE SEQUENCE [LARGE SCALE GENOMIC DNA]</scope>
    <source>
        <strain evidence="2 3">GS</strain>
    </source>
</reference>
<dbReference type="VEuPathDB" id="GiardiaDB:QR46_1263"/>
<keyword evidence="1" id="KW-0472">Membrane</keyword>
<dbReference type="VEuPathDB" id="GiardiaDB:DHA2_152277"/>
<accession>V6TYE0</accession>
<dbReference type="EMBL" id="AHHH01000032">
    <property type="protein sequence ID" value="ESU43968.1"/>
    <property type="molecule type" value="Genomic_DNA"/>
</dbReference>
<keyword evidence="1" id="KW-0812">Transmembrane</keyword>
<dbReference type="OrthoDB" id="10256982at2759"/>
<organism evidence="2 3">
    <name type="scientific">Giardia intestinalis</name>
    <name type="common">Giardia lamblia</name>
    <dbReference type="NCBI Taxonomy" id="5741"/>
    <lineage>
        <taxon>Eukaryota</taxon>
        <taxon>Metamonada</taxon>
        <taxon>Diplomonadida</taxon>
        <taxon>Hexamitidae</taxon>
        <taxon>Giardiinae</taxon>
        <taxon>Giardia</taxon>
    </lineage>
</organism>
<feature type="transmembrane region" description="Helical" evidence="1">
    <location>
        <begin position="45"/>
        <end position="71"/>
    </location>
</feature>
<evidence type="ECO:0000256" key="1">
    <source>
        <dbReference type="SAM" id="Phobius"/>
    </source>
</evidence>
<dbReference type="Proteomes" id="UP000018040">
    <property type="component" value="Unassembled WGS sequence"/>
</dbReference>
<evidence type="ECO:0000313" key="3">
    <source>
        <dbReference type="Proteomes" id="UP000018040"/>
    </source>
</evidence>